<gene>
    <name evidence="1" type="ORF">SCF082_LOCUS27846</name>
</gene>
<organism evidence="1 2">
    <name type="scientific">Durusdinium trenchii</name>
    <dbReference type="NCBI Taxonomy" id="1381693"/>
    <lineage>
        <taxon>Eukaryota</taxon>
        <taxon>Sar</taxon>
        <taxon>Alveolata</taxon>
        <taxon>Dinophyceae</taxon>
        <taxon>Suessiales</taxon>
        <taxon>Symbiodiniaceae</taxon>
        <taxon>Durusdinium</taxon>
    </lineage>
</organism>
<proteinExistence type="predicted"/>
<protein>
    <submittedName>
        <fullName evidence="1">Ubiquitin homeostasis protein lub1</fullName>
    </submittedName>
</protein>
<feature type="non-terminal residue" evidence="1">
    <location>
        <position position="1"/>
    </location>
</feature>
<evidence type="ECO:0000313" key="2">
    <source>
        <dbReference type="Proteomes" id="UP001642464"/>
    </source>
</evidence>
<name>A0ABP0MIJ5_9DINO</name>
<feature type="non-terminal residue" evidence="1">
    <location>
        <position position="57"/>
    </location>
</feature>
<evidence type="ECO:0000313" key="1">
    <source>
        <dbReference type="EMBL" id="CAK9050507.1"/>
    </source>
</evidence>
<accession>A0ABP0MIJ5</accession>
<sequence length="57" mass="5716">LWNCRPCHVRPASCATRTAAATASASDVDGLSGAFGTSGLGVDRLGRGSGRVAPARM</sequence>
<dbReference type="EMBL" id="CAXAMM010021735">
    <property type="protein sequence ID" value="CAK9050507.1"/>
    <property type="molecule type" value="Genomic_DNA"/>
</dbReference>
<comment type="caution">
    <text evidence="1">The sequence shown here is derived from an EMBL/GenBank/DDBJ whole genome shotgun (WGS) entry which is preliminary data.</text>
</comment>
<reference evidence="1 2" key="1">
    <citation type="submission" date="2024-02" db="EMBL/GenBank/DDBJ databases">
        <authorList>
            <person name="Chen Y."/>
            <person name="Shah S."/>
            <person name="Dougan E. K."/>
            <person name="Thang M."/>
            <person name="Chan C."/>
        </authorList>
    </citation>
    <scope>NUCLEOTIDE SEQUENCE [LARGE SCALE GENOMIC DNA]</scope>
</reference>
<keyword evidence="2" id="KW-1185">Reference proteome</keyword>
<dbReference type="Proteomes" id="UP001642464">
    <property type="component" value="Unassembled WGS sequence"/>
</dbReference>